<protein>
    <submittedName>
        <fullName evidence="3">CNNM transmembrane domain-containing protein</fullName>
    </submittedName>
</protein>
<sequence>MLVRNITTHGLDVAVVRLLASQLLNPSELDPTLTGKAQGSVASALCLALFHMVPLLLHWPRESRPSHWIIELRLLELIAIACLELGDLMFPTATELIDSNEAHRTSSQSRNQSPRKVRFRTTFTLNCYTLLSLIA</sequence>
<proteinExistence type="predicted"/>
<evidence type="ECO:0000313" key="2">
    <source>
        <dbReference type="Proteomes" id="UP000272942"/>
    </source>
</evidence>
<dbReference type="WBParaSite" id="ECPE_0001815001-mRNA-1">
    <property type="protein sequence ID" value="ECPE_0001815001-mRNA-1"/>
    <property type="gene ID" value="ECPE_0001815001"/>
</dbReference>
<keyword evidence="2" id="KW-1185">Reference proteome</keyword>
<reference evidence="3" key="1">
    <citation type="submission" date="2016-06" db="UniProtKB">
        <authorList>
            <consortium name="WormBaseParasite"/>
        </authorList>
    </citation>
    <scope>IDENTIFICATION</scope>
</reference>
<name>A0A183BFW6_9TREM</name>
<dbReference type="Proteomes" id="UP000272942">
    <property type="component" value="Unassembled WGS sequence"/>
</dbReference>
<accession>A0A183BFW6</accession>
<dbReference type="EMBL" id="UZAN01074586">
    <property type="protein sequence ID" value="VDP95584.1"/>
    <property type="molecule type" value="Genomic_DNA"/>
</dbReference>
<gene>
    <name evidence="1" type="ORF">ECPE_LOCUS18101</name>
</gene>
<evidence type="ECO:0000313" key="3">
    <source>
        <dbReference type="WBParaSite" id="ECPE_0001815001-mRNA-1"/>
    </source>
</evidence>
<evidence type="ECO:0000313" key="1">
    <source>
        <dbReference type="EMBL" id="VDP95584.1"/>
    </source>
</evidence>
<organism evidence="3">
    <name type="scientific">Echinostoma caproni</name>
    <dbReference type="NCBI Taxonomy" id="27848"/>
    <lineage>
        <taxon>Eukaryota</taxon>
        <taxon>Metazoa</taxon>
        <taxon>Spiralia</taxon>
        <taxon>Lophotrochozoa</taxon>
        <taxon>Platyhelminthes</taxon>
        <taxon>Trematoda</taxon>
        <taxon>Digenea</taxon>
        <taxon>Plagiorchiida</taxon>
        <taxon>Echinostomata</taxon>
        <taxon>Echinostomatoidea</taxon>
        <taxon>Echinostomatidae</taxon>
        <taxon>Echinostoma</taxon>
    </lineage>
</organism>
<reference evidence="1 2" key="2">
    <citation type="submission" date="2018-11" db="EMBL/GenBank/DDBJ databases">
        <authorList>
            <consortium name="Pathogen Informatics"/>
        </authorList>
    </citation>
    <scope>NUCLEOTIDE SEQUENCE [LARGE SCALE GENOMIC DNA]</scope>
    <source>
        <strain evidence="1 2">Egypt</strain>
    </source>
</reference>
<dbReference type="OrthoDB" id="10651960at2759"/>
<dbReference type="AlphaFoldDB" id="A0A183BFW6"/>